<keyword evidence="2" id="KW-0479">Metal-binding</keyword>
<evidence type="ECO:0000256" key="4">
    <source>
        <dbReference type="ARBA" id="ARBA00022771"/>
    </source>
</evidence>
<dbReference type="GO" id="GO:0005634">
    <property type="term" value="C:nucleus"/>
    <property type="evidence" value="ECO:0007669"/>
    <property type="project" value="UniProtKB-SubCell"/>
</dbReference>
<dbReference type="OrthoDB" id="427030at2759"/>
<evidence type="ECO:0000259" key="8">
    <source>
        <dbReference type="PROSITE" id="PS50157"/>
    </source>
</evidence>
<evidence type="ECO:0000256" key="1">
    <source>
        <dbReference type="ARBA" id="ARBA00004123"/>
    </source>
</evidence>
<dbReference type="FunFam" id="3.30.160.60:FF:000264">
    <property type="entry name" value="Zinc finger protein 236"/>
    <property type="match status" value="1"/>
</dbReference>
<dbReference type="InterPro" id="IPR036236">
    <property type="entry name" value="Znf_C2H2_sf"/>
</dbReference>
<feature type="non-terminal residue" evidence="9">
    <location>
        <position position="58"/>
    </location>
</feature>
<dbReference type="PANTHER" id="PTHR24394">
    <property type="entry name" value="ZINC FINGER PROTEIN"/>
    <property type="match status" value="1"/>
</dbReference>
<keyword evidence="6" id="KW-0539">Nucleus</keyword>
<dbReference type="SUPFAM" id="SSF57667">
    <property type="entry name" value="beta-beta-alpha zinc fingers"/>
    <property type="match status" value="1"/>
</dbReference>
<dbReference type="AlphaFoldDB" id="A0A8S4QXA6"/>
<dbReference type="Proteomes" id="UP000838756">
    <property type="component" value="Unassembled WGS sequence"/>
</dbReference>
<dbReference type="PANTHER" id="PTHR24394:SF47">
    <property type="entry name" value="ZINC FINGER AND BTB DOMAIN CONTAINING 20"/>
    <property type="match status" value="1"/>
</dbReference>
<dbReference type="PROSITE" id="PS00028">
    <property type="entry name" value="ZINC_FINGER_C2H2_1"/>
    <property type="match status" value="1"/>
</dbReference>
<evidence type="ECO:0000313" key="9">
    <source>
        <dbReference type="EMBL" id="CAH2226551.1"/>
    </source>
</evidence>
<evidence type="ECO:0000256" key="3">
    <source>
        <dbReference type="ARBA" id="ARBA00022737"/>
    </source>
</evidence>
<comment type="subcellular location">
    <subcellularLocation>
        <location evidence="1">Nucleus</location>
    </subcellularLocation>
</comment>
<keyword evidence="5" id="KW-0862">Zinc</keyword>
<name>A0A8S4QXA6_9NEOP</name>
<reference evidence="9" key="1">
    <citation type="submission" date="2022-03" db="EMBL/GenBank/DDBJ databases">
        <authorList>
            <person name="Lindestad O."/>
        </authorList>
    </citation>
    <scope>NUCLEOTIDE SEQUENCE</scope>
</reference>
<evidence type="ECO:0000256" key="6">
    <source>
        <dbReference type="ARBA" id="ARBA00023242"/>
    </source>
</evidence>
<dbReference type="GO" id="GO:0000981">
    <property type="term" value="F:DNA-binding transcription factor activity, RNA polymerase II-specific"/>
    <property type="evidence" value="ECO:0007669"/>
    <property type="project" value="TreeGrafter"/>
</dbReference>
<evidence type="ECO:0000256" key="5">
    <source>
        <dbReference type="ARBA" id="ARBA00022833"/>
    </source>
</evidence>
<keyword evidence="3" id="KW-0677">Repeat</keyword>
<dbReference type="PROSITE" id="PS50157">
    <property type="entry name" value="ZINC_FINGER_C2H2_2"/>
    <property type="match status" value="2"/>
</dbReference>
<dbReference type="Pfam" id="PF00096">
    <property type="entry name" value="zf-C2H2"/>
    <property type="match status" value="2"/>
</dbReference>
<evidence type="ECO:0000313" key="10">
    <source>
        <dbReference type="Proteomes" id="UP000838756"/>
    </source>
</evidence>
<dbReference type="EMBL" id="CAKXAJ010021560">
    <property type="protein sequence ID" value="CAH2226551.1"/>
    <property type="molecule type" value="Genomic_DNA"/>
</dbReference>
<keyword evidence="10" id="KW-1185">Reference proteome</keyword>
<sequence length="58" mass="6765">MVLIRILMMQVCNATFKTKANLLNHQLLHTGVKKFTCEICKQKFAHKTSLTLHMRLHT</sequence>
<dbReference type="Gene3D" id="3.30.160.60">
    <property type="entry name" value="Classic Zinc Finger"/>
    <property type="match status" value="2"/>
</dbReference>
<keyword evidence="4 7" id="KW-0863">Zinc-finger</keyword>
<gene>
    <name evidence="9" type="primary">jg24094</name>
    <name evidence="9" type="ORF">PAEG_LOCUS7252</name>
</gene>
<evidence type="ECO:0000256" key="2">
    <source>
        <dbReference type="ARBA" id="ARBA00022723"/>
    </source>
</evidence>
<feature type="domain" description="C2H2-type" evidence="8">
    <location>
        <begin position="7"/>
        <end position="34"/>
    </location>
</feature>
<feature type="domain" description="C2H2-type" evidence="8">
    <location>
        <begin position="35"/>
        <end position="58"/>
    </location>
</feature>
<accession>A0A8S4QXA6</accession>
<proteinExistence type="predicted"/>
<evidence type="ECO:0000256" key="7">
    <source>
        <dbReference type="PROSITE-ProRule" id="PRU00042"/>
    </source>
</evidence>
<dbReference type="SMART" id="SM00355">
    <property type="entry name" value="ZnF_C2H2"/>
    <property type="match status" value="2"/>
</dbReference>
<comment type="caution">
    <text evidence="9">The sequence shown here is derived from an EMBL/GenBank/DDBJ whole genome shotgun (WGS) entry which is preliminary data.</text>
</comment>
<protein>
    <submittedName>
        <fullName evidence="9">Jg24094 protein</fullName>
    </submittedName>
</protein>
<organism evidence="9 10">
    <name type="scientific">Pararge aegeria aegeria</name>
    <dbReference type="NCBI Taxonomy" id="348720"/>
    <lineage>
        <taxon>Eukaryota</taxon>
        <taxon>Metazoa</taxon>
        <taxon>Ecdysozoa</taxon>
        <taxon>Arthropoda</taxon>
        <taxon>Hexapoda</taxon>
        <taxon>Insecta</taxon>
        <taxon>Pterygota</taxon>
        <taxon>Neoptera</taxon>
        <taxon>Endopterygota</taxon>
        <taxon>Lepidoptera</taxon>
        <taxon>Glossata</taxon>
        <taxon>Ditrysia</taxon>
        <taxon>Papilionoidea</taxon>
        <taxon>Nymphalidae</taxon>
        <taxon>Satyrinae</taxon>
        <taxon>Satyrini</taxon>
        <taxon>Parargina</taxon>
        <taxon>Pararge</taxon>
    </lineage>
</organism>
<dbReference type="InterPro" id="IPR013087">
    <property type="entry name" value="Znf_C2H2_type"/>
</dbReference>
<dbReference type="GO" id="GO:0008270">
    <property type="term" value="F:zinc ion binding"/>
    <property type="evidence" value="ECO:0007669"/>
    <property type="project" value="UniProtKB-KW"/>
</dbReference>